<dbReference type="InterPro" id="IPR004358">
    <property type="entry name" value="Sig_transdc_His_kin-like_C"/>
</dbReference>
<keyword evidence="4" id="KW-0597">Phosphoprotein</keyword>
<organism evidence="12 13">
    <name type="scientific">Microbacterium oxydans</name>
    <dbReference type="NCBI Taxonomy" id="82380"/>
    <lineage>
        <taxon>Bacteria</taxon>
        <taxon>Bacillati</taxon>
        <taxon>Actinomycetota</taxon>
        <taxon>Actinomycetes</taxon>
        <taxon>Micrococcales</taxon>
        <taxon>Microbacteriaceae</taxon>
        <taxon>Microbacterium</taxon>
    </lineage>
</organism>
<keyword evidence="7" id="KW-0902">Two-component regulatory system</keyword>
<dbReference type="GO" id="GO:0000155">
    <property type="term" value="F:phosphorelay sensor kinase activity"/>
    <property type="evidence" value="ECO:0007669"/>
    <property type="project" value="InterPro"/>
</dbReference>
<evidence type="ECO:0000256" key="6">
    <source>
        <dbReference type="ARBA" id="ARBA00022777"/>
    </source>
</evidence>
<reference evidence="12 13" key="1">
    <citation type="submission" date="2015-02" db="EMBL/GenBank/DDBJ databases">
        <title>Draft genome sequences of ten Microbacterium spp. with emphasis on heavy metal contaminated environments.</title>
        <authorList>
            <person name="Corretto E."/>
        </authorList>
    </citation>
    <scope>NUCLEOTIDE SEQUENCE [LARGE SCALE GENOMIC DNA]</scope>
    <source>
        <strain evidence="12 13">BEL163</strain>
    </source>
</reference>
<keyword evidence="10" id="KW-0812">Transmembrane</keyword>
<evidence type="ECO:0000256" key="8">
    <source>
        <dbReference type="ARBA" id="ARBA00039401"/>
    </source>
</evidence>
<accession>A0A0F0KP90</accession>
<dbReference type="PROSITE" id="PS50109">
    <property type="entry name" value="HIS_KIN"/>
    <property type="match status" value="1"/>
</dbReference>
<evidence type="ECO:0000313" key="12">
    <source>
        <dbReference type="EMBL" id="KJL22259.1"/>
    </source>
</evidence>
<evidence type="ECO:0000259" key="11">
    <source>
        <dbReference type="PROSITE" id="PS50109"/>
    </source>
</evidence>
<evidence type="ECO:0000256" key="2">
    <source>
        <dbReference type="ARBA" id="ARBA00004236"/>
    </source>
</evidence>
<dbReference type="InterPro" id="IPR036097">
    <property type="entry name" value="HisK_dim/P_sf"/>
</dbReference>
<dbReference type="InterPro" id="IPR003594">
    <property type="entry name" value="HATPase_dom"/>
</dbReference>
<dbReference type="AlphaFoldDB" id="A0A0F0KP90"/>
<keyword evidence="10" id="KW-0472">Membrane</keyword>
<dbReference type="CDD" id="cd00082">
    <property type="entry name" value="HisKA"/>
    <property type="match status" value="1"/>
</dbReference>
<keyword evidence="10" id="KW-1133">Transmembrane helix</keyword>
<comment type="caution">
    <text evidence="12">The sequence shown here is derived from an EMBL/GenBank/DDBJ whole genome shotgun (WGS) entry which is preliminary data.</text>
</comment>
<dbReference type="Pfam" id="PF00512">
    <property type="entry name" value="HisKA"/>
    <property type="match status" value="1"/>
</dbReference>
<evidence type="ECO:0000256" key="5">
    <source>
        <dbReference type="ARBA" id="ARBA00022679"/>
    </source>
</evidence>
<sequence>MIVLAAPDVLLIVLTCLLAAVVVAALTLALLRMMRRRSVRAQLMLVASAGVVTMAASVVAIAVEMYISTHDLTVLLAVIGVSLVLGLATAWVAARAMRASFDRFSASLEEMGRGGVIVAGHGGSRELDDLSLQLAEVSAKVDAANAELERLDSARRRFFAWISHDLRTPLTAVRALAESIEDGAADAPERFAGQVRAQVETMSRMVDELFELSTLTSGAVQLQTQQVELLDVVSDAVADVAVAAAVHEVRVVERGVGGHVLWADPHQLGRIIVNLLTNAIRHAPRGTEIVISATEVDRNRLVLGILDHGAGVAVEDLDRMFDVGWREDAARSSSAEQGGVASGAGLGLSIARGLARAHGGEVFAERTDEGFRMNVLLPFGGGGS</sequence>
<feature type="domain" description="Histidine kinase" evidence="11">
    <location>
        <begin position="161"/>
        <end position="381"/>
    </location>
</feature>
<dbReference type="GO" id="GO:0005886">
    <property type="term" value="C:plasma membrane"/>
    <property type="evidence" value="ECO:0007669"/>
    <property type="project" value="UniProtKB-SubCell"/>
</dbReference>
<feature type="transmembrane region" description="Helical" evidence="10">
    <location>
        <begin position="12"/>
        <end position="31"/>
    </location>
</feature>
<name>A0A0F0KP90_9MICO</name>
<dbReference type="PANTHER" id="PTHR45453">
    <property type="entry name" value="PHOSPHATE REGULON SENSOR PROTEIN PHOR"/>
    <property type="match status" value="1"/>
</dbReference>
<dbReference type="OrthoDB" id="9806130at2"/>
<keyword evidence="9" id="KW-0175">Coiled coil</keyword>
<evidence type="ECO:0000256" key="4">
    <source>
        <dbReference type="ARBA" id="ARBA00022553"/>
    </source>
</evidence>
<dbReference type="PANTHER" id="PTHR45453:SF1">
    <property type="entry name" value="PHOSPHATE REGULON SENSOR PROTEIN PHOR"/>
    <property type="match status" value="1"/>
</dbReference>
<dbReference type="InterPro" id="IPR050351">
    <property type="entry name" value="BphY/WalK/GraS-like"/>
</dbReference>
<dbReference type="GO" id="GO:0016036">
    <property type="term" value="P:cellular response to phosphate starvation"/>
    <property type="evidence" value="ECO:0007669"/>
    <property type="project" value="TreeGrafter"/>
</dbReference>
<keyword evidence="5 12" id="KW-0808">Transferase</keyword>
<dbReference type="Gene3D" id="1.10.287.130">
    <property type="match status" value="1"/>
</dbReference>
<gene>
    <name evidence="12" type="primary">yycG</name>
    <name evidence="12" type="ORF">RN51_02139</name>
</gene>
<dbReference type="Proteomes" id="UP000033725">
    <property type="component" value="Unassembled WGS sequence"/>
</dbReference>
<evidence type="ECO:0000256" key="1">
    <source>
        <dbReference type="ARBA" id="ARBA00000085"/>
    </source>
</evidence>
<proteinExistence type="predicted"/>
<dbReference type="InterPro" id="IPR036890">
    <property type="entry name" value="HATPase_C_sf"/>
</dbReference>
<comment type="catalytic activity">
    <reaction evidence="1">
        <text>ATP + protein L-histidine = ADP + protein N-phospho-L-histidine.</text>
        <dbReference type="EC" id="2.7.13.3"/>
    </reaction>
</comment>
<evidence type="ECO:0000256" key="3">
    <source>
        <dbReference type="ARBA" id="ARBA00012438"/>
    </source>
</evidence>
<dbReference type="InterPro" id="IPR005467">
    <property type="entry name" value="His_kinase_dom"/>
</dbReference>
<evidence type="ECO:0000256" key="10">
    <source>
        <dbReference type="SAM" id="Phobius"/>
    </source>
</evidence>
<keyword evidence="6 12" id="KW-0418">Kinase</keyword>
<feature type="coiled-coil region" evidence="9">
    <location>
        <begin position="127"/>
        <end position="154"/>
    </location>
</feature>
<dbReference type="GO" id="GO:0004721">
    <property type="term" value="F:phosphoprotein phosphatase activity"/>
    <property type="evidence" value="ECO:0007669"/>
    <property type="project" value="TreeGrafter"/>
</dbReference>
<dbReference type="EC" id="2.7.13.3" evidence="3"/>
<dbReference type="CDD" id="cd00075">
    <property type="entry name" value="HATPase"/>
    <property type="match status" value="1"/>
</dbReference>
<feature type="transmembrane region" description="Helical" evidence="10">
    <location>
        <begin position="73"/>
        <end position="94"/>
    </location>
</feature>
<feature type="transmembrane region" description="Helical" evidence="10">
    <location>
        <begin position="43"/>
        <end position="67"/>
    </location>
</feature>
<evidence type="ECO:0000256" key="7">
    <source>
        <dbReference type="ARBA" id="ARBA00023012"/>
    </source>
</evidence>
<dbReference type="PATRIC" id="fig|82380.10.peg.2150"/>
<protein>
    <recommendedName>
        <fullName evidence="8">Sensor-like histidine kinase SenX3</fullName>
        <ecNumber evidence="3">2.7.13.3</ecNumber>
    </recommendedName>
</protein>
<dbReference type="InterPro" id="IPR003661">
    <property type="entry name" value="HisK_dim/P_dom"/>
</dbReference>
<comment type="subcellular location">
    <subcellularLocation>
        <location evidence="2">Cell membrane</location>
    </subcellularLocation>
</comment>
<dbReference type="Gene3D" id="3.30.565.10">
    <property type="entry name" value="Histidine kinase-like ATPase, C-terminal domain"/>
    <property type="match status" value="1"/>
</dbReference>
<evidence type="ECO:0000256" key="9">
    <source>
        <dbReference type="SAM" id="Coils"/>
    </source>
</evidence>
<dbReference type="SMART" id="SM00387">
    <property type="entry name" value="HATPase_c"/>
    <property type="match status" value="1"/>
</dbReference>
<dbReference type="EMBL" id="JYIV01000026">
    <property type="protein sequence ID" value="KJL22259.1"/>
    <property type="molecule type" value="Genomic_DNA"/>
</dbReference>
<evidence type="ECO:0000313" key="13">
    <source>
        <dbReference type="Proteomes" id="UP000033725"/>
    </source>
</evidence>
<dbReference type="RefSeq" id="WP_052674679.1">
    <property type="nucleotide sequence ID" value="NZ_JYIV01000026.1"/>
</dbReference>
<dbReference type="SUPFAM" id="SSF55874">
    <property type="entry name" value="ATPase domain of HSP90 chaperone/DNA topoisomerase II/histidine kinase"/>
    <property type="match status" value="1"/>
</dbReference>
<dbReference type="PRINTS" id="PR00344">
    <property type="entry name" value="BCTRLSENSOR"/>
</dbReference>
<dbReference type="SMART" id="SM00388">
    <property type="entry name" value="HisKA"/>
    <property type="match status" value="1"/>
</dbReference>
<dbReference type="Pfam" id="PF02518">
    <property type="entry name" value="HATPase_c"/>
    <property type="match status" value="1"/>
</dbReference>
<dbReference type="SUPFAM" id="SSF47384">
    <property type="entry name" value="Homodimeric domain of signal transducing histidine kinase"/>
    <property type="match status" value="1"/>
</dbReference>